<name>A0A401PDQ4_SCYTO</name>
<dbReference type="OMA" id="YHAIACH"/>
<dbReference type="EMBL" id="BFAA01001901">
    <property type="protein sequence ID" value="GCB71235.1"/>
    <property type="molecule type" value="Genomic_DNA"/>
</dbReference>
<dbReference type="Proteomes" id="UP000288216">
    <property type="component" value="Unassembled WGS sequence"/>
</dbReference>
<keyword evidence="3" id="KW-1185">Reference proteome</keyword>
<evidence type="ECO:0000313" key="2">
    <source>
        <dbReference type="EMBL" id="GCB71235.1"/>
    </source>
</evidence>
<dbReference type="AlphaFoldDB" id="A0A401PDQ4"/>
<dbReference type="OrthoDB" id="6782707at2759"/>
<sequence length="294" mass="33203">MGEYHAIACHFAKCKGIRETAPAGAFGCSICEKQFTTKIGLGQNERPKHPALWNEKSLESTKVISKPGRRDQKWFTEEVALLRQLMVRFERERFINKQIATVLTTKSAKQISVTHRILHRTQTVAPAATEDNLAKDVPESEPEGETSNPNTSNPRPERVLRPPAAVPRHRDVDDQLTKAQQLLGVRIDPNSRAEGIGMVESITDLLLTTCKKSSKWPRRGQERKNRKEKCNVHSGVRKRWATRKAVFRATQLLYKTNRRQLARQIMGAPATTACPLPIELERAFGTSSRSPIIR</sequence>
<feature type="compositionally biased region" description="Polar residues" evidence="1">
    <location>
        <begin position="145"/>
        <end position="154"/>
    </location>
</feature>
<dbReference type="STRING" id="75743.A0A401PDQ4"/>
<protein>
    <submittedName>
        <fullName evidence="2">Uncharacterized protein</fullName>
    </submittedName>
</protein>
<evidence type="ECO:0000313" key="3">
    <source>
        <dbReference type="Proteomes" id="UP000288216"/>
    </source>
</evidence>
<proteinExistence type="predicted"/>
<evidence type="ECO:0000256" key="1">
    <source>
        <dbReference type="SAM" id="MobiDB-lite"/>
    </source>
</evidence>
<comment type="caution">
    <text evidence="2">The sequence shown here is derived from an EMBL/GenBank/DDBJ whole genome shotgun (WGS) entry which is preliminary data.</text>
</comment>
<gene>
    <name evidence="2" type="ORF">scyTo_0005883</name>
</gene>
<accession>A0A401PDQ4</accession>
<organism evidence="2 3">
    <name type="scientific">Scyliorhinus torazame</name>
    <name type="common">Cloudy catshark</name>
    <name type="synonym">Catulus torazame</name>
    <dbReference type="NCBI Taxonomy" id="75743"/>
    <lineage>
        <taxon>Eukaryota</taxon>
        <taxon>Metazoa</taxon>
        <taxon>Chordata</taxon>
        <taxon>Craniata</taxon>
        <taxon>Vertebrata</taxon>
        <taxon>Chondrichthyes</taxon>
        <taxon>Elasmobranchii</taxon>
        <taxon>Galeomorphii</taxon>
        <taxon>Galeoidea</taxon>
        <taxon>Carcharhiniformes</taxon>
        <taxon>Scyliorhinidae</taxon>
        <taxon>Scyliorhinus</taxon>
    </lineage>
</organism>
<feature type="region of interest" description="Disordered" evidence="1">
    <location>
        <begin position="122"/>
        <end position="172"/>
    </location>
</feature>
<reference evidence="2 3" key="1">
    <citation type="journal article" date="2018" name="Nat. Ecol. Evol.">
        <title>Shark genomes provide insights into elasmobranch evolution and the origin of vertebrates.</title>
        <authorList>
            <person name="Hara Y"/>
            <person name="Yamaguchi K"/>
            <person name="Onimaru K"/>
            <person name="Kadota M"/>
            <person name="Koyanagi M"/>
            <person name="Keeley SD"/>
            <person name="Tatsumi K"/>
            <person name="Tanaka K"/>
            <person name="Motone F"/>
            <person name="Kageyama Y"/>
            <person name="Nozu R"/>
            <person name="Adachi N"/>
            <person name="Nishimura O"/>
            <person name="Nakagawa R"/>
            <person name="Tanegashima C"/>
            <person name="Kiyatake I"/>
            <person name="Matsumoto R"/>
            <person name="Murakumo K"/>
            <person name="Nishida K"/>
            <person name="Terakita A"/>
            <person name="Kuratani S"/>
            <person name="Sato K"/>
            <person name="Hyodo S Kuraku.S."/>
        </authorList>
    </citation>
    <scope>NUCLEOTIDE SEQUENCE [LARGE SCALE GENOMIC DNA]</scope>
</reference>